<feature type="non-terminal residue" evidence="1">
    <location>
        <position position="1"/>
    </location>
</feature>
<reference evidence="1" key="1">
    <citation type="submission" date="2023-08" db="EMBL/GenBank/DDBJ databases">
        <title>A de novo genome assembly of Solanum verrucosum Schlechtendal, a Mexican diploid species geographically isolated from the other diploid A-genome species in potato relatives.</title>
        <authorList>
            <person name="Hosaka K."/>
        </authorList>
    </citation>
    <scope>NUCLEOTIDE SEQUENCE</scope>
    <source>
        <tissue evidence="1">Young leaves</tissue>
    </source>
</reference>
<accession>A0AAF0R288</accession>
<dbReference type="AlphaFoldDB" id="A0AAF0R288"/>
<dbReference type="Proteomes" id="UP001234989">
    <property type="component" value="Chromosome 6"/>
</dbReference>
<protein>
    <submittedName>
        <fullName evidence="1">Uncharacterized protein</fullName>
    </submittedName>
</protein>
<gene>
    <name evidence="1" type="ORF">MTR67_026163</name>
</gene>
<dbReference type="EMBL" id="CP133617">
    <property type="protein sequence ID" value="WMV32778.1"/>
    <property type="molecule type" value="Genomic_DNA"/>
</dbReference>
<keyword evidence="2" id="KW-1185">Reference proteome</keyword>
<name>A0AAF0R288_SOLVR</name>
<evidence type="ECO:0000313" key="1">
    <source>
        <dbReference type="EMBL" id="WMV32778.1"/>
    </source>
</evidence>
<sequence>SRLSMGSVTHIEDEKKELVCDVHRLARLGLQLVDSPKCGFTVHKGSESSFVADVKSTQHLDLILMELKESVLRKFVEAFS</sequence>
<organism evidence="1 2">
    <name type="scientific">Solanum verrucosum</name>
    <dbReference type="NCBI Taxonomy" id="315347"/>
    <lineage>
        <taxon>Eukaryota</taxon>
        <taxon>Viridiplantae</taxon>
        <taxon>Streptophyta</taxon>
        <taxon>Embryophyta</taxon>
        <taxon>Tracheophyta</taxon>
        <taxon>Spermatophyta</taxon>
        <taxon>Magnoliopsida</taxon>
        <taxon>eudicotyledons</taxon>
        <taxon>Gunneridae</taxon>
        <taxon>Pentapetalae</taxon>
        <taxon>asterids</taxon>
        <taxon>lamiids</taxon>
        <taxon>Solanales</taxon>
        <taxon>Solanaceae</taxon>
        <taxon>Solanoideae</taxon>
        <taxon>Solaneae</taxon>
        <taxon>Solanum</taxon>
    </lineage>
</organism>
<proteinExistence type="predicted"/>
<evidence type="ECO:0000313" key="2">
    <source>
        <dbReference type="Proteomes" id="UP001234989"/>
    </source>
</evidence>